<organism evidence="1 2">
    <name type="scientific">Acanthoscelides obtectus</name>
    <name type="common">Bean weevil</name>
    <name type="synonym">Bruchus obtectus</name>
    <dbReference type="NCBI Taxonomy" id="200917"/>
    <lineage>
        <taxon>Eukaryota</taxon>
        <taxon>Metazoa</taxon>
        <taxon>Ecdysozoa</taxon>
        <taxon>Arthropoda</taxon>
        <taxon>Hexapoda</taxon>
        <taxon>Insecta</taxon>
        <taxon>Pterygota</taxon>
        <taxon>Neoptera</taxon>
        <taxon>Endopterygota</taxon>
        <taxon>Coleoptera</taxon>
        <taxon>Polyphaga</taxon>
        <taxon>Cucujiformia</taxon>
        <taxon>Chrysomeloidea</taxon>
        <taxon>Chrysomelidae</taxon>
        <taxon>Bruchinae</taxon>
        <taxon>Bruchini</taxon>
        <taxon>Acanthoscelides</taxon>
    </lineage>
</organism>
<reference evidence="1" key="1">
    <citation type="submission" date="2022-03" db="EMBL/GenBank/DDBJ databases">
        <authorList>
            <person name="Sayadi A."/>
        </authorList>
    </citation>
    <scope>NUCLEOTIDE SEQUENCE</scope>
</reference>
<protein>
    <submittedName>
        <fullName evidence="1">Uncharacterized protein</fullName>
    </submittedName>
</protein>
<dbReference type="EMBL" id="CAKOFQ010007632">
    <property type="protein sequence ID" value="CAH2005248.1"/>
    <property type="molecule type" value="Genomic_DNA"/>
</dbReference>
<keyword evidence="2" id="KW-1185">Reference proteome</keyword>
<accession>A0A9P0M5A9</accession>
<dbReference type="AlphaFoldDB" id="A0A9P0M5A9"/>
<dbReference type="Proteomes" id="UP001152888">
    <property type="component" value="Unassembled WGS sequence"/>
</dbReference>
<gene>
    <name evidence="1" type="ORF">ACAOBT_LOCUS28431</name>
</gene>
<sequence length="52" mass="6014">MQCSTKSLFVAYLVVSTFLPCQQPRQQHAQLRQLQQRSHQLMTTKLNPVAKT</sequence>
<feature type="non-terminal residue" evidence="1">
    <location>
        <position position="52"/>
    </location>
</feature>
<evidence type="ECO:0000313" key="1">
    <source>
        <dbReference type="EMBL" id="CAH2005248.1"/>
    </source>
</evidence>
<comment type="caution">
    <text evidence="1">The sequence shown here is derived from an EMBL/GenBank/DDBJ whole genome shotgun (WGS) entry which is preliminary data.</text>
</comment>
<evidence type="ECO:0000313" key="2">
    <source>
        <dbReference type="Proteomes" id="UP001152888"/>
    </source>
</evidence>
<name>A0A9P0M5A9_ACAOB</name>
<proteinExistence type="predicted"/>